<proteinExistence type="inferred from homology"/>
<dbReference type="GO" id="GO:0050126">
    <property type="term" value="F:N-carbamoylputrescine amidase activity"/>
    <property type="evidence" value="ECO:0007669"/>
    <property type="project" value="InterPro"/>
</dbReference>
<comment type="caution">
    <text evidence="4">The sequence shown here is derived from an EMBL/GenBank/DDBJ whole genome shotgun (WGS) entry which is preliminary data.</text>
</comment>
<evidence type="ECO:0000313" key="5">
    <source>
        <dbReference type="Proteomes" id="UP001314263"/>
    </source>
</evidence>
<dbReference type="InterPro" id="IPR036526">
    <property type="entry name" value="C-N_Hydrolase_sf"/>
</dbReference>
<dbReference type="PANTHER" id="PTHR43674:SF2">
    <property type="entry name" value="BETA-UREIDOPROPIONASE"/>
    <property type="match status" value="1"/>
</dbReference>
<dbReference type="EMBL" id="CAUYUE010000006">
    <property type="protein sequence ID" value="CAK0780017.1"/>
    <property type="molecule type" value="Genomic_DNA"/>
</dbReference>
<dbReference type="SUPFAM" id="SSF56317">
    <property type="entry name" value="Carbon-nitrogen hydrolase"/>
    <property type="match status" value="1"/>
</dbReference>
<protein>
    <recommendedName>
        <fullName evidence="3">CN hydrolase domain-containing protein</fullName>
    </recommendedName>
</protein>
<dbReference type="CDD" id="cd07573">
    <property type="entry name" value="CPA"/>
    <property type="match status" value="1"/>
</dbReference>
<accession>A0AAV1I4E9</accession>
<dbReference type="AlphaFoldDB" id="A0AAV1I4E9"/>
<keyword evidence="1" id="KW-0378">Hydrolase</keyword>
<dbReference type="Gene3D" id="3.60.110.10">
    <property type="entry name" value="Carbon-nitrogen hydrolase"/>
    <property type="match status" value="1"/>
</dbReference>
<dbReference type="Proteomes" id="UP001314263">
    <property type="component" value="Unassembled WGS sequence"/>
</dbReference>
<evidence type="ECO:0000256" key="2">
    <source>
        <dbReference type="ARBA" id="ARBA00034122"/>
    </source>
</evidence>
<comment type="similarity">
    <text evidence="2">Belongs to the carbon-nitrogen hydrolase superfamily.</text>
</comment>
<organism evidence="4 5">
    <name type="scientific">Coccomyxa viridis</name>
    <dbReference type="NCBI Taxonomy" id="1274662"/>
    <lineage>
        <taxon>Eukaryota</taxon>
        <taxon>Viridiplantae</taxon>
        <taxon>Chlorophyta</taxon>
        <taxon>core chlorophytes</taxon>
        <taxon>Trebouxiophyceae</taxon>
        <taxon>Trebouxiophyceae incertae sedis</taxon>
        <taxon>Coccomyxaceae</taxon>
        <taxon>Coccomyxa</taxon>
    </lineage>
</organism>
<dbReference type="InterPro" id="IPR050345">
    <property type="entry name" value="Aliph_Amidase/BUP"/>
</dbReference>
<reference evidence="4 5" key="1">
    <citation type="submission" date="2023-10" db="EMBL/GenBank/DDBJ databases">
        <authorList>
            <person name="Maclean D."/>
            <person name="Macfadyen A."/>
        </authorList>
    </citation>
    <scope>NUCLEOTIDE SEQUENCE [LARGE SCALE GENOMIC DNA]</scope>
</reference>
<dbReference type="InterPro" id="IPR003010">
    <property type="entry name" value="C-N_Hydrolase"/>
</dbReference>
<keyword evidence="5" id="KW-1185">Reference proteome</keyword>
<sequence length="311" mass="34482">MSEMREVTVACTQLSRTWDTKANLEKAEMMVRDAAGQGANIILLQELFETPYFCQDQKQEHFELARPFEGNPVLARFAKLAAELGVVLPISYFERANNSFFNSLAVFDADGSCAGRYRKSHIPDGIGYQEKFYFNPGDTGFQVFETKYAKIGVAICWDQWFPEAARCMALMGAEILFYPTAIGSEPQDPSLNSYPHWTRVMCGHAGANLVPLVASNRVGTEKADSTSITFYGGSFIAGPTGEIKQQLGKKTSGDMIDPEPESKEGFATATFDLEAIRWQRASWGLFRDRRPDLYGPLLTLDGSGGRRTGCL</sequence>
<gene>
    <name evidence="4" type="ORF">CVIRNUC_004914</name>
</gene>
<dbReference type="Pfam" id="PF00795">
    <property type="entry name" value="CN_hydrolase"/>
    <property type="match status" value="1"/>
</dbReference>
<evidence type="ECO:0000256" key="1">
    <source>
        <dbReference type="ARBA" id="ARBA00022801"/>
    </source>
</evidence>
<name>A0AAV1I4E9_9CHLO</name>
<dbReference type="InterPro" id="IPR017755">
    <property type="entry name" value="N-carbamoylputrescine_amidase"/>
</dbReference>
<feature type="domain" description="CN hydrolase" evidence="3">
    <location>
        <begin position="7"/>
        <end position="273"/>
    </location>
</feature>
<dbReference type="PROSITE" id="PS50263">
    <property type="entry name" value="CN_HYDROLASE"/>
    <property type="match status" value="1"/>
</dbReference>
<dbReference type="GO" id="GO:0033388">
    <property type="term" value="P:putrescine biosynthetic process from arginine"/>
    <property type="evidence" value="ECO:0007669"/>
    <property type="project" value="TreeGrafter"/>
</dbReference>
<evidence type="ECO:0000313" key="4">
    <source>
        <dbReference type="EMBL" id="CAK0780017.1"/>
    </source>
</evidence>
<dbReference type="PANTHER" id="PTHR43674">
    <property type="entry name" value="NITRILASE C965.09-RELATED"/>
    <property type="match status" value="1"/>
</dbReference>
<dbReference type="NCBIfam" id="TIGR03381">
    <property type="entry name" value="agmatine_aguB"/>
    <property type="match status" value="1"/>
</dbReference>
<evidence type="ECO:0000259" key="3">
    <source>
        <dbReference type="PROSITE" id="PS50263"/>
    </source>
</evidence>